<dbReference type="Gene3D" id="3.40.50.2300">
    <property type="match status" value="2"/>
</dbReference>
<dbReference type="RefSeq" id="WP_124925907.1">
    <property type="nucleotide sequence ID" value="NZ_BMOH01000006.1"/>
</dbReference>
<evidence type="ECO:0000256" key="1">
    <source>
        <dbReference type="SAM" id="SignalP"/>
    </source>
</evidence>
<dbReference type="Proteomes" id="UP000267535">
    <property type="component" value="Unassembled WGS sequence"/>
</dbReference>
<organism evidence="2 3">
    <name type="scientific">Amphritea balenae</name>
    <dbReference type="NCBI Taxonomy" id="452629"/>
    <lineage>
        <taxon>Bacteria</taxon>
        <taxon>Pseudomonadati</taxon>
        <taxon>Pseudomonadota</taxon>
        <taxon>Gammaproteobacteria</taxon>
        <taxon>Oceanospirillales</taxon>
        <taxon>Oceanospirillaceae</taxon>
        <taxon>Amphritea</taxon>
    </lineage>
</organism>
<accession>A0A3P1SRD5</accession>
<dbReference type="Pfam" id="PF04392">
    <property type="entry name" value="ABC_sub_bind"/>
    <property type="match status" value="1"/>
</dbReference>
<dbReference type="PANTHER" id="PTHR35271">
    <property type="entry name" value="ABC TRANSPORTER, SUBSTRATE-BINDING LIPOPROTEIN-RELATED"/>
    <property type="match status" value="1"/>
</dbReference>
<feature type="signal peptide" evidence="1">
    <location>
        <begin position="1"/>
        <end position="24"/>
    </location>
</feature>
<dbReference type="AlphaFoldDB" id="A0A3P1SRD5"/>
<gene>
    <name evidence="2" type="ORF">EHS89_09520</name>
</gene>
<dbReference type="EMBL" id="RQXV01000004">
    <property type="protein sequence ID" value="RRC99717.1"/>
    <property type="molecule type" value="Genomic_DNA"/>
</dbReference>
<evidence type="ECO:0000313" key="3">
    <source>
        <dbReference type="Proteomes" id="UP000267535"/>
    </source>
</evidence>
<feature type="chain" id="PRO_5018307078" evidence="1">
    <location>
        <begin position="25"/>
        <end position="386"/>
    </location>
</feature>
<sequence>MKFVRHVIFLVVILSSGFSFVVSAADKAVFSMKPVDNDGQRWRIGYFEGGEYYHYQETLIETVNGLMKLGWVEETEIPLQEGEQTNQLWQWLATGLKSDYIEFVSDAHYSTNWDEDKRTETTAQIIQRLNHQQDIDLMIAMGTWSGKELANDKHRTPTMVLSSSDPIASGIIKSVENSGYDHVHATVDPNRFEREIKVFHELIKFKRLGVAYEDTEEGRSYAAVEDLERLSKERDFELVRCYTKSDISDTAEAEASIINCFRQLVETTDAIYVTDQGGITLKSIPQLVSIANANRIPTFSQPGAEGVEKGFLFSFSRASFRYIGEFQATTFAKVFNGALPNQLSQFYEQPLRMAINLKTAEIVGFNPPMLLLGAADEIYREIPKRQ</sequence>
<evidence type="ECO:0000313" key="2">
    <source>
        <dbReference type="EMBL" id="RRC99717.1"/>
    </source>
</evidence>
<reference evidence="2 3" key="1">
    <citation type="submission" date="2018-11" db="EMBL/GenBank/DDBJ databases">
        <title>The draft genome sequence of Amphritea balenae JAMM 1525T.</title>
        <authorList>
            <person name="Fang Z."/>
            <person name="Zhang Y."/>
            <person name="Han X."/>
        </authorList>
    </citation>
    <scope>NUCLEOTIDE SEQUENCE [LARGE SCALE GENOMIC DNA]</scope>
    <source>
        <strain evidence="2 3">JAMM 1525</strain>
    </source>
</reference>
<dbReference type="OrthoDB" id="1680494at2"/>
<dbReference type="InterPro" id="IPR007487">
    <property type="entry name" value="ABC_transpt-TYRBP-like"/>
</dbReference>
<keyword evidence="1" id="KW-0732">Signal</keyword>
<protein>
    <submittedName>
        <fullName evidence="2">ABC transporter substrate-binding protein</fullName>
    </submittedName>
</protein>
<keyword evidence="3" id="KW-1185">Reference proteome</keyword>
<proteinExistence type="predicted"/>
<name>A0A3P1SRD5_9GAMM</name>
<dbReference type="PANTHER" id="PTHR35271:SF1">
    <property type="entry name" value="ABC TRANSPORTER, SUBSTRATE-BINDING LIPOPROTEIN"/>
    <property type="match status" value="1"/>
</dbReference>
<comment type="caution">
    <text evidence="2">The sequence shown here is derived from an EMBL/GenBank/DDBJ whole genome shotgun (WGS) entry which is preliminary data.</text>
</comment>